<evidence type="ECO:0000313" key="3">
    <source>
        <dbReference type="EMBL" id="SEF75522.1"/>
    </source>
</evidence>
<reference evidence="4" key="1">
    <citation type="submission" date="2016-10" db="EMBL/GenBank/DDBJ databases">
        <authorList>
            <person name="Varghese N."/>
            <person name="Submissions S."/>
        </authorList>
    </citation>
    <scope>NUCLEOTIDE SEQUENCE [LARGE SCALE GENOMIC DNA]</scope>
    <source>
        <strain evidence="4">DSM 22361</strain>
    </source>
</reference>
<dbReference type="AlphaFoldDB" id="A0A1H5UKG1"/>
<dbReference type="RefSeq" id="WP_103905339.1">
    <property type="nucleotide sequence ID" value="NZ_CP049246.1"/>
</dbReference>
<comment type="similarity">
    <text evidence="1">Belongs to the AHA1 family.</text>
</comment>
<evidence type="ECO:0000313" key="4">
    <source>
        <dbReference type="Proteomes" id="UP000236731"/>
    </source>
</evidence>
<gene>
    <name evidence="3" type="ORF">SAMN05421877_102328</name>
</gene>
<name>A0A1H5UKG1_9SPHI</name>
<dbReference type="InterPro" id="IPR023393">
    <property type="entry name" value="START-like_dom_sf"/>
</dbReference>
<dbReference type="OrthoDB" id="384974at2"/>
<dbReference type="Pfam" id="PF08327">
    <property type="entry name" value="AHSA1"/>
    <property type="match status" value="1"/>
</dbReference>
<sequence>MTKKRIQIDTSINAPVTQVWDAYNTPEDIKMWNHASDDWECPSSENDLRVGGKFKNKMAAKDGSFSFDFEGTYTEVTPNKSISYVLGDERQADITFQEEAGKTNMNIVFDADDTHDAEMQRSGWQSILDNFRKHVESK</sequence>
<accession>A0A1H5UKG1</accession>
<dbReference type="CDD" id="cd08897">
    <property type="entry name" value="SRPBCC_CalC_Aha1-like_4"/>
    <property type="match status" value="1"/>
</dbReference>
<feature type="domain" description="Activator of Hsp90 ATPase homologue 1/2-like C-terminal" evidence="2">
    <location>
        <begin position="13"/>
        <end position="136"/>
    </location>
</feature>
<dbReference type="EMBL" id="FNUT01000002">
    <property type="protein sequence ID" value="SEF75522.1"/>
    <property type="molecule type" value="Genomic_DNA"/>
</dbReference>
<keyword evidence="4" id="KW-1185">Reference proteome</keyword>
<dbReference type="Proteomes" id="UP000236731">
    <property type="component" value="Unassembled WGS sequence"/>
</dbReference>
<organism evidence="3 4">
    <name type="scientific">Sphingobacterium lactis</name>
    <dbReference type="NCBI Taxonomy" id="797291"/>
    <lineage>
        <taxon>Bacteria</taxon>
        <taxon>Pseudomonadati</taxon>
        <taxon>Bacteroidota</taxon>
        <taxon>Sphingobacteriia</taxon>
        <taxon>Sphingobacteriales</taxon>
        <taxon>Sphingobacteriaceae</taxon>
        <taxon>Sphingobacterium</taxon>
    </lineage>
</organism>
<evidence type="ECO:0000259" key="2">
    <source>
        <dbReference type="Pfam" id="PF08327"/>
    </source>
</evidence>
<protein>
    <submittedName>
        <fullName evidence="3">Uncharacterized conserved protein YndB, AHSA1/START domain</fullName>
    </submittedName>
</protein>
<evidence type="ECO:0000256" key="1">
    <source>
        <dbReference type="ARBA" id="ARBA00006817"/>
    </source>
</evidence>
<dbReference type="InterPro" id="IPR013538">
    <property type="entry name" value="ASHA1/2-like_C"/>
</dbReference>
<dbReference type="SUPFAM" id="SSF55961">
    <property type="entry name" value="Bet v1-like"/>
    <property type="match status" value="1"/>
</dbReference>
<proteinExistence type="inferred from homology"/>
<dbReference type="Gene3D" id="3.30.530.20">
    <property type="match status" value="1"/>
</dbReference>